<dbReference type="Gene3D" id="3.40.960.10">
    <property type="entry name" value="VSR Endonuclease"/>
    <property type="match status" value="1"/>
</dbReference>
<sequence>MEALANARLHQKRPLDVRVPDLLWRDRGLTEGARYLWCFLWMTRTTCTKYTFAELRRATGLSQHSLLRHLEALSRKLWLQYTRSGRTVEVQPLWPRSCRYIVLTDDLLLDRSLPHAARWVWGVIRRLGRRFSYQKLIQLTGYCHNSLTKYLRVLQEKGHLTGTTCRVGRRKAFDLTASNPAESRRLAALAKFEKSKSLVQQWRAYSFGQFLLARMVEMLTGTVLLENGAASCLDNPETGARMQFDLFLPKYSVALEYQGPQHSRVTQRFPDAAELQRQQQRDRLKRQLSEAAGIRLIEVHPPDLSFRRLAELLREAGVPLRDLPDEERYVYQALLRHSQRYRAAVRQEAAV</sequence>
<evidence type="ECO:0000313" key="1">
    <source>
        <dbReference type="EMBL" id="BAD39890.1"/>
    </source>
</evidence>
<dbReference type="KEGG" id="sth:STH905"/>
<accession>Q67R03</accession>
<organism evidence="1 2">
    <name type="scientific">Symbiobacterium thermophilum (strain DSM 24528 / JCM 14929 / IAM 14863 / T)</name>
    <dbReference type="NCBI Taxonomy" id="292459"/>
    <lineage>
        <taxon>Bacteria</taxon>
        <taxon>Bacillati</taxon>
        <taxon>Bacillota</taxon>
        <taxon>Clostridia</taxon>
        <taxon>Eubacteriales</taxon>
        <taxon>Symbiobacteriaceae</taxon>
        <taxon>Symbiobacterium</taxon>
    </lineage>
</organism>
<dbReference type="RefSeq" id="WP_011195037.1">
    <property type="nucleotide sequence ID" value="NC_006177.1"/>
</dbReference>
<dbReference type="AlphaFoldDB" id="Q67R03"/>
<name>Q67R03_SYMTH</name>
<proteinExistence type="predicted"/>
<gene>
    <name evidence="1" type="ordered locus">STH905</name>
</gene>
<reference evidence="1 2" key="1">
    <citation type="journal article" date="2004" name="Nucleic Acids Res.">
        <title>Genome sequence of Symbiobacterium thermophilum, an uncultivable bacterium that depends on microbial commensalism.</title>
        <authorList>
            <person name="Ueda K."/>
            <person name="Yamashita A."/>
            <person name="Ishikawa J."/>
            <person name="Shimada M."/>
            <person name="Watsuji T."/>
            <person name="Morimura K."/>
            <person name="Ikeda H."/>
            <person name="Hattori M."/>
            <person name="Beppu T."/>
        </authorList>
    </citation>
    <scope>NUCLEOTIDE SEQUENCE [LARGE SCALE GENOMIC DNA]</scope>
    <source>
        <strain evidence="2">T / IAM 14863</strain>
    </source>
</reference>
<keyword evidence="2" id="KW-1185">Reference proteome</keyword>
<evidence type="ECO:0000313" key="2">
    <source>
        <dbReference type="Proteomes" id="UP000000417"/>
    </source>
</evidence>
<protein>
    <submittedName>
        <fullName evidence="1">Conserved domain protein</fullName>
    </submittedName>
</protein>
<dbReference type="EMBL" id="AP006840">
    <property type="protein sequence ID" value="BAD39890.1"/>
    <property type="molecule type" value="Genomic_DNA"/>
</dbReference>
<dbReference type="HOGENOM" id="CLU_816180_0_0_9"/>
<dbReference type="eggNOG" id="COG1414">
    <property type="taxonomic scope" value="Bacteria"/>
</dbReference>
<dbReference type="Proteomes" id="UP000000417">
    <property type="component" value="Chromosome"/>
</dbReference>